<dbReference type="AlphaFoldDB" id="A0AA38PDH0"/>
<dbReference type="SUPFAM" id="SSF57667">
    <property type="entry name" value="beta-beta-alpha zinc fingers"/>
    <property type="match status" value="1"/>
</dbReference>
<evidence type="ECO:0000256" key="2">
    <source>
        <dbReference type="ARBA" id="ARBA00022723"/>
    </source>
</evidence>
<dbReference type="SMART" id="SM00355">
    <property type="entry name" value="ZnF_C2H2"/>
    <property type="match status" value="2"/>
</dbReference>
<evidence type="ECO:0000256" key="6">
    <source>
        <dbReference type="ARBA" id="ARBA00023242"/>
    </source>
</evidence>
<keyword evidence="5" id="KW-0862">Zinc</keyword>
<dbReference type="FunFam" id="3.30.160.60:FF:001102">
    <property type="entry name" value="Transcription factor IIIA"/>
    <property type="match status" value="1"/>
</dbReference>
<keyword evidence="4 7" id="KW-0863">Zinc-finger</keyword>
<dbReference type="GO" id="GO:0000785">
    <property type="term" value="C:chromatin"/>
    <property type="evidence" value="ECO:0007669"/>
    <property type="project" value="TreeGrafter"/>
</dbReference>
<dbReference type="Proteomes" id="UP001163846">
    <property type="component" value="Unassembled WGS sequence"/>
</dbReference>
<feature type="compositionally biased region" description="Basic and acidic residues" evidence="8">
    <location>
        <begin position="1"/>
        <end position="11"/>
    </location>
</feature>
<keyword evidence="3" id="KW-0677">Repeat</keyword>
<evidence type="ECO:0000256" key="4">
    <source>
        <dbReference type="ARBA" id="ARBA00022771"/>
    </source>
</evidence>
<evidence type="ECO:0000313" key="10">
    <source>
        <dbReference type="EMBL" id="KAJ3840561.1"/>
    </source>
</evidence>
<feature type="domain" description="C2H2-type" evidence="9">
    <location>
        <begin position="210"/>
        <end position="237"/>
    </location>
</feature>
<feature type="compositionally biased region" description="Low complexity" evidence="8">
    <location>
        <begin position="297"/>
        <end position="307"/>
    </location>
</feature>
<evidence type="ECO:0000256" key="8">
    <source>
        <dbReference type="SAM" id="MobiDB-lite"/>
    </source>
</evidence>
<keyword evidence="2" id="KW-0479">Metal-binding</keyword>
<feature type="compositionally biased region" description="Polar residues" evidence="8">
    <location>
        <begin position="186"/>
        <end position="196"/>
    </location>
</feature>
<gene>
    <name evidence="10" type="ORF">F5878DRAFT_61173</name>
</gene>
<comment type="caution">
    <text evidence="10">The sequence shown here is derived from an EMBL/GenBank/DDBJ whole genome shotgun (WGS) entry which is preliminary data.</text>
</comment>
<dbReference type="PROSITE" id="PS50157">
    <property type="entry name" value="ZINC_FINGER_C2H2_2"/>
    <property type="match status" value="2"/>
</dbReference>
<dbReference type="PANTHER" id="PTHR14003">
    <property type="entry name" value="TRANSCRIPTIONAL REPRESSOR PROTEIN YY"/>
    <property type="match status" value="1"/>
</dbReference>
<dbReference type="EMBL" id="MU806073">
    <property type="protein sequence ID" value="KAJ3840561.1"/>
    <property type="molecule type" value="Genomic_DNA"/>
</dbReference>
<protein>
    <recommendedName>
        <fullName evidence="9">C2H2-type domain-containing protein</fullName>
    </recommendedName>
</protein>
<sequence>MPSSSDRRALDRPNLPPIRDLFGDELNRLRMNDDDGSAQSNQQRHHPDFYPHGSQRGSFHRHREFSPSITHHPPSNATPSHSVSYGREQNWPLRTPPTHVGYGPRTATATEPRFTGLAPPNPASNYQYTSMAVGPSSYQYPSAPGTYLQDTSHSFGHRPYASHHPPPNHRTSASLDNQRRSEERPYSSTQRVQTPSGDLPSSSAPSSAKYECSFCGKGFNRPSSLKIHLNSHTGEKPFLCPFDGCGRSFSVLSNMRRHARVHNQTAQTSDEDTVSLSRPGSSRTSTVAPVNWHQYRRGSTASDVSSSDSRHDRSESSDSEEEGYGGRHQ</sequence>
<dbReference type="InterPro" id="IPR013087">
    <property type="entry name" value="Znf_C2H2_type"/>
</dbReference>
<evidence type="ECO:0000256" key="7">
    <source>
        <dbReference type="PROSITE-ProRule" id="PRU00042"/>
    </source>
</evidence>
<dbReference type="GO" id="GO:0031519">
    <property type="term" value="C:PcG protein complex"/>
    <property type="evidence" value="ECO:0007669"/>
    <property type="project" value="TreeGrafter"/>
</dbReference>
<dbReference type="GO" id="GO:0000978">
    <property type="term" value="F:RNA polymerase II cis-regulatory region sequence-specific DNA binding"/>
    <property type="evidence" value="ECO:0007669"/>
    <property type="project" value="TreeGrafter"/>
</dbReference>
<feature type="compositionally biased region" description="Polar residues" evidence="8">
    <location>
        <begin position="67"/>
        <end position="83"/>
    </location>
</feature>
<feature type="region of interest" description="Disordered" evidence="8">
    <location>
        <begin position="143"/>
        <end position="205"/>
    </location>
</feature>
<dbReference type="Gene3D" id="3.30.160.60">
    <property type="entry name" value="Classic Zinc Finger"/>
    <property type="match status" value="2"/>
</dbReference>
<dbReference type="FunFam" id="3.30.160.60:FF:000478">
    <property type="entry name" value="Zinc finger protein 133"/>
    <property type="match status" value="1"/>
</dbReference>
<evidence type="ECO:0000256" key="1">
    <source>
        <dbReference type="ARBA" id="ARBA00004123"/>
    </source>
</evidence>
<keyword evidence="11" id="KW-1185">Reference proteome</keyword>
<evidence type="ECO:0000313" key="11">
    <source>
        <dbReference type="Proteomes" id="UP001163846"/>
    </source>
</evidence>
<name>A0AA38PDH0_9AGAR</name>
<dbReference type="PROSITE" id="PS00028">
    <property type="entry name" value="ZINC_FINGER_C2H2_1"/>
    <property type="match status" value="2"/>
</dbReference>
<feature type="region of interest" description="Disordered" evidence="8">
    <location>
        <begin position="260"/>
        <end position="329"/>
    </location>
</feature>
<dbReference type="GO" id="GO:0000981">
    <property type="term" value="F:DNA-binding transcription factor activity, RNA polymerase II-specific"/>
    <property type="evidence" value="ECO:0007669"/>
    <property type="project" value="TreeGrafter"/>
</dbReference>
<dbReference type="Pfam" id="PF00096">
    <property type="entry name" value="zf-C2H2"/>
    <property type="match status" value="2"/>
</dbReference>
<proteinExistence type="predicted"/>
<organism evidence="10 11">
    <name type="scientific">Lentinula raphanica</name>
    <dbReference type="NCBI Taxonomy" id="153919"/>
    <lineage>
        <taxon>Eukaryota</taxon>
        <taxon>Fungi</taxon>
        <taxon>Dikarya</taxon>
        <taxon>Basidiomycota</taxon>
        <taxon>Agaricomycotina</taxon>
        <taxon>Agaricomycetes</taxon>
        <taxon>Agaricomycetidae</taxon>
        <taxon>Agaricales</taxon>
        <taxon>Marasmiineae</taxon>
        <taxon>Omphalotaceae</taxon>
        <taxon>Lentinula</taxon>
    </lineage>
</organism>
<keyword evidence="6" id="KW-0539">Nucleus</keyword>
<feature type="domain" description="C2H2-type" evidence="9">
    <location>
        <begin position="238"/>
        <end position="267"/>
    </location>
</feature>
<dbReference type="InterPro" id="IPR036236">
    <property type="entry name" value="Znf_C2H2_sf"/>
</dbReference>
<evidence type="ECO:0000256" key="3">
    <source>
        <dbReference type="ARBA" id="ARBA00022737"/>
    </source>
</evidence>
<reference evidence="10" key="1">
    <citation type="submission" date="2022-08" db="EMBL/GenBank/DDBJ databases">
        <authorList>
            <consortium name="DOE Joint Genome Institute"/>
            <person name="Min B."/>
            <person name="Riley R."/>
            <person name="Sierra-Patev S."/>
            <person name="Naranjo-Ortiz M."/>
            <person name="Looney B."/>
            <person name="Konkel Z."/>
            <person name="Slot J.C."/>
            <person name="Sakamoto Y."/>
            <person name="Steenwyk J.L."/>
            <person name="Rokas A."/>
            <person name="Carro J."/>
            <person name="Camarero S."/>
            <person name="Ferreira P."/>
            <person name="Molpeceres G."/>
            <person name="Ruiz-Duenas F.J."/>
            <person name="Serrano A."/>
            <person name="Henrissat B."/>
            <person name="Drula E."/>
            <person name="Hughes K.W."/>
            <person name="Mata J.L."/>
            <person name="Ishikawa N.K."/>
            <person name="Vargas-Isla R."/>
            <person name="Ushijima S."/>
            <person name="Smith C.A."/>
            <person name="Ahrendt S."/>
            <person name="Andreopoulos W."/>
            <person name="He G."/>
            <person name="Labutti K."/>
            <person name="Lipzen A."/>
            <person name="Ng V."/>
            <person name="Sandor L."/>
            <person name="Barry K."/>
            <person name="Martinez A.T."/>
            <person name="Xiao Y."/>
            <person name="Gibbons J.G."/>
            <person name="Terashima K."/>
            <person name="Hibbett D.S."/>
            <person name="Grigoriev I.V."/>
        </authorList>
    </citation>
    <scope>NUCLEOTIDE SEQUENCE</scope>
    <source>
        <strain evidence="10">TFB9207</strain>
    </source>
</reference>
<dbReference type="GO" id="GO:0005667">
    <property type="term" value="C:transcription regulator complex"/>
    <property type="evidence" value="ECO:0007669"/>
    <property type="project" value="TreeGrafter"/>
</dbReference>
<feature type="region of interest" description="Disordered" evidence="8">
    <location>
        <begin position="1"/>
        <end position="121"/>
    </location>
</feature>
<dbReference type="PANTHER" id="PTHR14003:SF20">
    <property type="entry name" value="FINGER DOMAIN PROTEIN, PUTATIVE (AFU_ORTHOLOGUE AFUA_4G10380)-RELATED"/>
    <property type="match status" value="1"/>
</dbReference>
<feature type="compositionally biased region" description="Polar residues" evidence="8">
    <location>
        <begin position="262"/>
        <end position="288"/>
    </location>
</feature>
<feature type="compositionally biased region" description="Basic and acidic residues" evidence="8">
    <location>
        <begin position="21"/>
        <end position="33"/>
    </location>
</feature>
<comment type="subcellular location">
    <subcellularLocation>
        <location evidence="1">Nucleus</location>
    </subcellularLocation>
</comment>
<dbReference type="GO" id="GO:0008270">
    <property type="term" value="F:zinc ion binding"/>
    <property type="evidence" value="ECO:0007669"/>
    <property type="project" value="UniProtKB-KW"/>
</dbReference>
<evidence type="ECO:0000259" key="9">
    <source>
        <dbReference type="PROSITE" id="PS50157"/>
    </source>
</evidence>
<accession>A0AA38PDH0</accession>
<evidence type="ECO:0000256" key="5">
    <source>
        <dbReference type="ARBA" id="ARBA00022833"/>
    </source>
</evidence>